<dbReference type="Gene3D" id="2.40.10.10">
    <property type="entry name" value="Trypsin-like serine proteases"/>
    <property type="match status" value="2"/>
</dbReference>
<keyword evidence="2" id="KW-0645">Protease</keyword>
<organism evidence="6">
    <name type="scientific">Chlamydomonas leiostraca</name>
    <dbReference type="NCBI Taxonomy" id="1034604"/>
    <lineage>
        <taxon>Eukaryota</taxon>
        <taxon>Viridiplantae</taxon>
        <taxon>Chlorophyta</taxon>
        <taxon>core chlorophytes</taxon>
        <taxon>Chlorophyceae</taxon>
        <taxon>CS clade</taxon>
        <taxon>Chlamydomonadales</taxon>
        <taxon>Chlamydomonadaceae</taxon>
        <taxon>Chlamydomonas</taxon>
    </lineage>
</organism>
<evidence type="ECO:0000256" key="1">
    <source>
        <dbReference type="ARBA" id="ARBA00010541"/>
    </source>
</evidence>
<dbReference type="EMBL" id="HBFB01003727">
    <property type="protein sequence ID" value="CAD8666455.1"/>
    <property type="molecule type" value="Transcribed_RNA"/>
</dbReference>
<dbReference type="InterPro" id="IPR001478">
    <property type="entry name" value="PDZ"/>
</dbReference>
<protein>
    <recommendedName>
        <fullName evidence="5">PDZ domain-containing protein</fullName>
    </recommendedName>
</protein>
<dbReference type="SUPFAM" id="SSF50156">
    <property type="entry name" value="PDZ domain-like"/>
    <property type="match status" value="1"/>
</dbReference>
<dbReference type="InterPro" id="IPR009003">
    <property type="entry name" value="Peptidase_S1_PA"/>
</dbReference>
<dbReference type="Gene3D" id="2.30.42.10">
    <property type="match status" value="1"/>
</dbReference>
<dbReference type="PANTHER" id="PTHR43343:SF2">
    <property type="entry name" value="PDZ DOMAIN-CONTAINING PROTEIN"/>
    <property type="match status" value="1"/>
</dbReference>
<dbReference type="InterPro" id="IPR039382">
    <property type="entry name" value="DEGP1/8_PDZ_dom"/>
</dbReference>
<feature type="compositionally biased region" description="Low complexity" evidence="4">
    <location>
        <begin position="24"/>
        <end position="38"/>
    </location>
</feature>
<dbReference type="AlphaFoldDB" id="A0A7S0WGV5"/>
<sequence>MATLQRLKAGPGSLDRAGAASARPMAGMTAPTTSPTMAAPVSARGRRAAAAAAVPAVRAAGCGARAARVVAARVTPDSVRDFDGGYGGGGGGGGRRQSSARAATASPASHPASHPQLEDLDADPSFAELSAEEQRTVRLFQASSASVVNVATTISAVSLLNPFNVSQVPRGVGSGFIWDNKGHVITNAHVIAGAPTADAAGSGGGGGGGYNGRGGAEVSVTLSDGRVAKAKVIGRSREKDIAVLRITSMTPQELASLRPVVLGSSSNLRVGQRVYAIGNPFGLDQTLTQGIVSGLGREVGGSGGGGGMLGGGAQGYPLITNAIQTDAAINPGNSGGPLLDSRGRVVGINTAILDPTGVGISSGVGFAIPMDPVVGMVAQILATGRVQRPALGVTLAPPQILQQLGVEGVLVLEVPAGSPAAQAGLRPTLRDPSSGALVLGDIITRMDSTRIRTYKDLLGVLDGKKPGDVVEMEVLRGGTKQMKLRVTLGERLLGQAE</sequence>
<dbReference type="InterPro" id="IPR051201">
    <property type="entry name" value="Chloro_Bact_Ser_Proteases"/>
</dbReference>
<feature type="compositionally biased region" description="Gly residues" evidence="4">
    <location>
        <begin position="84"/>
        <end position="95"/>
    </location>
</feature>
<dbReference type="InterPro" id="IPR043504">
    <property type="entry name" value="Peptidase_S1_PA_chymotrypsin"/>
</dbReference>
<name>A0A7S0WGV5_9CHLO</name>
<feature type="region of interest" description="Disordered" evidence="4">
    <location>
        <begin position="80"/>
        <end position="119"/>
    </location>
</feature>
<dbReference type="GO" id="GO:0004252">
    <property type="term" value="F:serine-type endopeptidase activity"/>
    <property type="evidence" value="ECO:0007669"/>
    <property type="project" value="InterPro"/>
</dbReference>
<gene>
    <name evidence="6" type="ORF">CLEI1391_LOCUS1961</name>
</gene>
<dbReference type="SMART" id="SM00228">
    <property type="entry name" value="PDZ"/>
    <property type="match status" value="1"/>
</dbReference>
<dbReference type="CDD" id="cd00990">
    <property type="entry name" value="cpPDZ_AtDEGP1-like"/>
    <property type="match status" value="1"/>
</dbReference>
<accession>A0A7S0WGV5</accession>
<evidence type="ECO:0000256" key="3">
    <source>
        <dbReference type="ARBA" id="ARBA00022801"/>
    </source>
</evidence>
<dbReference type="Pfam" id="PF13365">
    <property type="entry name" value="Trypsin_2"/>
    <property type="match status" value="1"/>
</dbReference>
<dbReference type="InterPro" id="IPR036034">
    <property type="entry name" value="PDZ_sf"/>
</dbReference>
<evidence type="ECO:0000313" key="6">
    <source>
        <dbReference type="EMBL" id="CAD8666455.1"/>
    </source>
</evidence>
<dbReference type="SUPFAM" id="SSF50494">
    <property type="entry name" value="Trypsin-like serine proteases"/>
    <property type="match status" value="1"/>
</dbReference>
<dbReference type="PRINTS" id="PR00834">
    <property type="entry name" value="PROTEASES2C"/>
</dbReference>
<feature type="domain" description="PDZ" evidence="5">
    <location>
        <begin position="380"/>
        <end position="478"/>
    </location>
</feature>
<dbReference type="GO" id="GO:0006508">
    <property type="term" value="P:proteolysis"/>
    <property type="evidence" value="ECO:0007669"/>
    <property type="project" value="UniProtKB-KW"/>
</dbReference>
<dbReference type="InterPro" id="IPR001940">
    <property type="entry name" value="Peptidase_S1C"/>
</dbReference>
<dbReference type="PANTHER" id="PTHR43343">
    <property type="entry name" value="PEPTIDASE S12"/>
    <property type="match status" value="1"/>
</dbReference>
<proteinExistence type="inferred from homology"/>
<dbReference type="Pfam" id="PF13180">
    <property type="entry name" value="PDZ_2"/>
    <property type="match status" value="1"/>
</dbReference>
<dbReference type="PROSITE" id="PS50106">
    <property type="entry name" value="PDZ"/>
    <property type="match status" value="1"/>
</dbReference>
<evidence type="ECO:0000259" key="5">
    <source>
        <dbReference type="PROSITE" id="PS50106"/>
    </source>
</evidence>
<evidence type="ECO:0000256" key="4">
    <source>
        <dbReference type="SAM" id="MobiDB-lite"/>
    </source>
</evidence>
<reference evidence="6" key="1">
    <citation type="submission" date="2021-01" db="EMBL/GenBank/DDBJ databases">
        <authorList>
            <person name="Corre E."/>
            <person name="Pelletier E."/>
            <person name="Niang G."/>
            <person name="Scheremetjew M."/>
            <person name="Finn R."/>
            <person name="Kale V."/>
            <person name="Holt S."/>
            <person name="Cochrane G."/>
            <person name="Meng A."/>
            <person name="Brown T."/>
            <person name="Cohen L."/>
        </authorList>
    </citation>
    <scope>NUCLEOTIDE SEQUENCE</scope>
    <source>
        <strain evidence="6">SAG 11-49</strain>
    </source>
</reference>
<feature type="region of interest" description="Disordered" evidence="4">
    <location>
        <begin position="1"/>
        <end position="38"/>
    </location>
</feature>
<keyword evidence="3" id="KW-0378">Hydrolase</keyword>
<evidence type="ECO:0000256" key="2">
    <source>
        <dbReference type="ARBA" id="ARBA00022670"/>
    </source>
</evidence>
<comment type="similarity">
    <text evidence="1">Belongs to the peptidase S1C family.</text>
</comment>
<feature type="compositionally biased region" description="Low complexity" evidence="4">
    <location>
        <begin position="96"/>
        <end position="115"/>
    </location>
</feature>